<dbReference type="GO" id="GO:0005886">
    <property type="term" value="C:plasma membrane"/>
    <property type="evidence" value="ECO:0007669"/>
    <property type="project" value="UniProtKB-SubCell"/>
</dbReference>
<comment type="similarity">
    <text evidence="2">Belongs to the binding-protein-dependent transport system permease family. FecCD subfamily.</text>
</comment>
<protein>
    <submittedName>
        <fullName evidence="9">Iron complex transport system permease protein</fullName>
    </submittedName>
</protein>
<proteinExistence type="inferred from homology"/>
<dbReference type="PANTHER" id="PTHR30472">
    <property type="entry name" value="FERRIC ENTEROBACTIN TRANSPORT SYSTEM PERMEASE PROTEIN"/>
    <property type="match status" value="1"/>
</dbReference>
<dbReference type="GO" id="GO:0022857">
    <property type="term" value="F:transmembrane transporter activity"/>
    <property type="evidence" value="ECO:0007669"/>
    <property type="project" value="InterPro"/>
</dbReference>
<evidence type="ECO:0000256" key="4">
    <source>
        <dbReference type="ARBA" id="ARBA00022475"/>
    </source>
</evidence>
<evidence type="ECO:0000256" key="8">
    <source>
        <dbReference type="SAM" id="Phobius"/>
    </source>
</evidence>
<evidence type="ECO:0000256" key="5">
    <source>
        <dbReference type="ARBA" id="ARBA00022692"/>
    </source>
</evidence>
<dbReference type="CDD" id="cd06550">
    <property type="entry name" value="TM_ABC_iron-siderophores_like"/>
    <property type="match status" value="1"/>
</dbReference>
<comment type="subcellular location">
    <subcellularLocation>
        <location evidence="1">Cell membrane</location>
        <topology evidence="1">Multi-pass membrane protein</topology>
    </subcellularLocation>
</comment>
<organism evidence="9 10">
    <name type="scientific">Peptoniphilus asaccharolyticus DSM 20463</name>
    <dbReference type="NCBI Taxonomy" id="573058"/>
    <lineage>
        <taxon>Bacteria</taxon>
        <taxon>Bacillati</taxon>
        <taxon>Bacillota</taxon>
        <taxon>Tissierellia</taxon>
        <taxon>Tissierellales</taxon>
        <taxon>Peptoniphilaceae</taxon>
        <taxon>Peptoniphilus</taxon>
    </lineage>
</organism>
<keyword evidence="10" id="KW-1185">Reference proteome</keyword>
<dbReference type="SUPFAM" id="SSF81345">
    <property type="entry name" value="ABC transporter involved in vitamin B12 uptake, BtuC"/>
    <property type="match status" value="1"/>
</dbReference>
<dbReference type="AlphaFoldDB" id="A0A1W1UM98"/>
<keyword evidence="5 8" id="KW-0812">Transmembrane</keyword>
<dbReference type="InterPro" id="IPR037294">
    <property type="entry name" value="ABC_BtuC-like"/>
</dbReference>
<dbReference type="RefSeq" id="WP_084230114.1">
    <property type="nucleotide sequence ID" value="NZ_FWWR01000009.1"/>
</dbReference>
<feature type="transmembrane region" description="Helical" evidence="8">
    <location>
        <begin position="126"/>
        <end position="143"/>
    </location>
</feature>
<evidence type="ECO:0000256" key="3">
    <source>
        <dbReference type="ARBA" id="ARBA00022448"/>
    </source>
</evidence>
<evidence type="ECO:0000313" key="10">
    <source>
        <dbReference type="Proteomes" id="UP000192368"/>
    </source>
</evidence>
<evidence type="ECO:0000256" key="6">
    <source>
        <dbReference type="ARBA" id="ARBA00022989"/>
    </source>
</evidence>
<feature type="transmembrane region" description="Helical" evidence="8">
    <location>
        <begin position="71"/>
        <end position="92"/>
    </location>
</feature>
<dbReference type="OrthoDB" id="9792889at2"/>
<keyword evidence="6 8" id="KW-1133">Transmembrane helix</keyword>
<dbReference type="Proteomes" id="UP000192368">
    <property type="component" value="Unassembled WGS sequence"/>
</dbReference>
<feature type="transmembrane region" description="Helical" evidence="8">
    <location>
        <begin position="284"/>
        <end position="302"/>
    </location>
</feature>
<keyword evidence="4" id="KW-1003">Cell membrane</keyword>
<feature type="transmembrane region" description="Helical" evidence="8">
    <location>
        <begin position="243"/>
        <end position="272"/>
    </location>
</feature>
<feature type="transmembrane region" description="Helical" evidence="8">
    <location>
        <begin position="101"/>
        <end position="120"/>
    </location>
</feature>
<dbReference type="InterPro" id="IPR000522">
    <property type="entry name" value="ABC_transptr_permease_BtuC"/>
</dbReference>
<feature type="transmembrane region" description="Helical" evidence="8">
    <location>
        <begin position="314"/>
        <end position="333"/>
    </location>
</feature>
<gene>
    <name evidence="9" type="ORF">SAMN00017477_0434</name>
</gene>
<sequence length="338" mass="37006">MVKNYSKKYRLTFFILWIILFAVIVTSFCIGRYSISYQDVTKSILNQLFNFNFKLKPNISTVLYNIRLPRILMGLLVGLGLSVSGATLQAVFHNPMVSPDVLGASSSAGFGAALGILLGFNRFSTTLLSFSMGTISIFIVILVSKNIKKNRDIGLVLTGMMVSSLFSSAVSLLKLIADPTSELPAITYWLMGSLNSSTIDDFIFSAPIIFIGLIVIFLIRWKLNILTLGDEEAHSLGVNPEKLRIVAILSTTLITAVCVSVSGVIGWIGLVIPHVSKIFFGNDMRRVIPGSILLGSSFLLIVDNFSRLISTSEIPIGILTSFIGAPFFIYLMTLEVNR</sequence>
<dbReference type="FunFam" id="1.10.3470.10:FF:000001">
    <property type="entry name" value="Vitamin B12 ABC transporter permease BtuC"/>
    <property type="match status" value="1"/>
</dbReference>
<keyword evidence="7 8" id="KW-0472">Membrane</keyword>
<feature type="transmembrane region" description="Helical" evidence="8">
    <location>
        <begin position="12"/>
        <end position="35"/>
    </location>
</feature>
<dbReference type="Pfam" id="PF01032">
    <property type="entry name" value="FecCD"/>
    <property type="match status" value="1"/>
</dbReference>
<evidence type="ECO:0000256" key="7">
    <source>
        <dbReference type="ARBA" id="ARBA00023136"/>
    </source>
</evidence>
<feature type="transmembrane region" description="Helical" evidence="8">
    <location>
        <begin position="202"/>
        <end position="223"/>
    </location>
</feature>
<dbReference type="EMBL" id="FWWR01000009">
    <property type="protein sequence ID" value="SMB82258.1"/>
    <property type="molecule type" value="Genomic_DNA"/>
</dbReference>
<accession>A0A1W1UM98</accession>
<evidence type="ECO:0000256" key="1">
    <source>
        <dbReference type="ARBA" id="ARBA00004651"/>
    </source>
</evidence>
<dbReference type="Gene3D" id="1.10.3470.10">
    <property type="entry name" value="ABC transporter involved in vitamin B12 uptake, BtuC"/>
    <property type="match status" value="1"/>
</dbReference>
<reference evidence="10" key="1">
    <citation type="submission" date="2017-04" db="EMBL/GenBank/DDBJ databases">
        <authorList>
            <person name="Varghese N."/>
            <person name="Submissions S."/>
        </authorList>
    </citation>
    <scope>NUCLEOTIDE SEQUENCE [LARGE SCALE GENOMIC DNA]</scope>
    <source>
        <strain evidence="10">DSM 20463</strain>
    </source>
</reference>
<dbReference type="GO" id="GO:0033214">
    <property type="term" value="P:siderophore-iron import into cell"/>
    <property type="evidence" value="ECO:0007669"/>
    <property type="project" value="TreeGrafter"/>
</dbReference>
<evidence type="ECO:0000313" key="9">
    <source>
        <dbReference type="EMBL" id="SMB82258.1"/>
    </source>
</evidence>
<dbReference type="STRING" id="573058.SAMN00017477_0434"/>
<name>A0A1W1UM98_PEPAS</name>
<keyword evidence="3" id="KW-0813">Transport</keyword>
<evidence type="ECO:0000256" key="2">
    <source>
        <dbReference type="ARBA" id="ARBA00007935"/>
    </source>
</evidence>
<feature type="transmembrane region" description="Helical" evidence="8">
    <location>
        <begin position="155"/>
        <end position="177"/>
    </location>
</feature>
<dbReference type="PANTHER" id="PTHR30472:SF70">
    <property type="entry name" value="MOLYBDATE IMPORT SYSTEM PERMEASE PROTEIN MOLB"/>
    <property type="match status" value="1"/>
</dbReference>